<dbReference type="Proteomes" id="UP000665181">
    <property type="component" value="Unassembled WGS sequence"/>
</dbReference>
<proteinExistence type="predicted"/>
<organism evidence="1 2">
    <name type="scientific">Bacillus subtilis</name>
    <dbReference type="NCBI Taxonomy" id="1423"/>
    <lineage>
        <taxon>Bacteria</taxon>
        <taxon>Bacillati</taxon>
        <taxon>Bacillota</taxon>
        <taxon>Bacilli</taxon>
        <taxon>Bacillales</taxon>
        <taxon>Bacillaceae</taxon>
        <taxon>Bacillus</taxon>
    </lineage>
</organism>
<protein>
    <submittedName>
        <fullName evidence="1">Uncharacterized protein</fullName>
    </submittedName>
</protein>
<reference evidence="1" key="1">
    <citation type="submission" date="2021-03" db="EMBL/GenBank/DDBJ databases">
        <title>Isolation of Bacillus subtilis from fermented food sample.</title>
        <authorList>
            <person name="Lakshmanan V."/>
            <person name="Athira K."/>
            <person name="Rajagopal K."/>
        </authorList>
    </citation>
    <scope>NUCLEOTIDE SEQUENCE</scope>
    <source>
        <strain evidence="1">S1</strain>
    </source>
</reference>
<dbReference type="RefSeq" id="WP_208556909.1">
    <property type="nucleotide sequence ID" value="NZ_JAGFPW010000034.1"/>
</dbReference>
<name>A0A8I1WJX8_BACIU</name>
<gene>
    <name evidence="1" type="ORF">J5227_21695</name>
</gene>
<comment type="caution">
    <text evidence="1">The sequence shown here is derived from an EMBL/GenBank/DDBJ whole genome shotgun (WGS) entry which is preliminary data.</text>
</comment>
<dbReference type="AlphaFoldDB" id="A0A8I1WJX8"/>
<dbReference type="EMBL" id="JAGFPW010000034">
    <property type="protein sequence ID" value="MBO3796854.1"/>
    <property type="molecule type" value="Genomic_DNA"/>
</dbReference>
<evidence type="ECO:0000313" key="1">
    <source>
        <dbReference type="EMBL" id="MBO3796854.1"/>
    </source>
</evidence>
<sequence length="130" mass="14679">MQINRHTVGTNVASLGTITNEERFEDIANHFHHFILNNKSEEVNFIETSNNGAPTKRFNIHTDITIPVSFNIDGESEEDARDNLESMLQMAIDHIHVMFEMAGGQTVIPRVSDNLCEMGEYDVEEADADE</sequence>
<accession>A0A8I1WJX8</accession>
<evidence type="ECO:0000313" key="2">
    <source>
        <dbReference type="Proteomes" id="UP000665181"/>
    </source>
</evidence>